<sequence length="348" mass="39267">MGATETSSPPFRSFAGHEKQSLLLTLDFAAPTTTNFHKVKLGDTQFAELPPNSKLTGTAPYHSYGQMTESQFPGWKDLARILAVSSFCSSAVIETVSEHCDFPRLAIKGVLFLEADENQQESAERIRKEAEFYGQHLREFQGKFVPKHYGLWHAPTSQWGGEVLIAVMEWGGMELGAFLRHKPKSATLAIRLRIVEALDELHDHGIYHTKIGKGQERHILCDPDGTSFRFVDFSDAVTGHDCRRMLPVRTFMSYPSQWKFGCPEAYCARECMLLFEAAVLHKDDVEKKLAFVKMQQFLDQGMSRKEALSAVGNLIDHWRTIPDIQTNRALHLALERKFNANAGLGSRH</sequence>
<dbReference type="InterPro" id="IPR011009">
    <property type="entry name" value="Kinase-like_dom_sf"/>
</dbReference>
<dbReference type="Proteomes" id="UP001150217">
    <property type="component" value="Unassembled WGS sequence"/>
</dbReference>
<evidence type="ECO:0000313" key="1">
    <source>
        <dbReference type="EMBL" id="KAJ4500549.1"/>
    </source>
</evidence>
<comment type="caution">
    <text evidence="1">The sequence shown here is derived from an EMBL/GenBank/DDBJ whole genome shotgun (WGS) entry which is preliminary data.</text>
</comment>
<accession>A0ABQ8VZB2</accession>
<evidence type="ECO:0008006" key="3">
    <source>
        <dbReference type="Google" id="ProtNLM"/>
    </source>
</evidence>
<name>A0ABQ8VZB2_9AGAR</name>
<dbReference type="SUPFAM" id="SSF56112">
    <property type="entry name" value="Protein kinase-like (PK-like)"/>
    <property type="match status" value="1"/>
</dbReference>
<protein>
    <recommendedName>
        <fullName evidence="3">Protein kinase domain-containing protein</fullName>
    </recommendedName>
</protein>
<dbReference type="EMBL" id="JANVFT010000005">
    <property type="protein sequence ID" value="KAJ4500549.1"/>
    <property type="molecule type" value="Genomic_DNA"/>
</dbReference>
<keyword evidence="2" id="KW-1185">Reference proteome</keyword>
<gene>
    <name evidence="1" type="ORF">C8R41DRAFT_899675</name>
</gene>
<organism evidence="1 2">
    <name type="scientific">Lentinula lateritia</name>
    <dbReference type="NCBI Taxonomy" id="40482"/>
    <lineage>
        <taxon>Eukaryota</taxon>
        <taxon>Fungi</taxon>
        <taxon>Dikarya</taxon>
        <taxon>Basidiomycota</taxon>
        <taxon>Agaricomycotina</taxon>
        <taxon>Agaricomycetes</taxon>
        <taxon>Agaricomycetidae</taxon>
        <taxon>Agaricales</taxon>
        <taxon>Marasmiineae</taxon>
        <taxon>Omphalotaceae</taxon>
        <taxon>Lentinula</taxon>
    </lineage>
</organism>
<proteinExistence type="predicted"/>
<evidence type="ECO:0000313" key="2">
    <source>
        <dbReference type="Proteomes" id="UP001150217"/>
    </source>
</evidence>
<reference evidence="1" key="1">
    <citation type="submission" date="2022-08" db="EMBL/GenBank/DDBJ databases">
        <title>A Global Phylogenomic Analysis of the Shiitake Genus Lentinula.</title>
        <authorList>
            <consortium name="DOE Joint Genome Institute"/>
            <person name="Sierra-Patev S."/>
            <person name="Min B."/>
            <person name="Naranjo-Ortiz M."/>
            <person name="Looney B."/>
            <person name="Konkel Z."/>
            <person name="Slot J.C."/>
            <person name="Sakamoto Y."/>
            <person name="Steenwyk J.L."/>
            <person name="Rokas A."/>
            <person name="Carro J."/>
            <person name="Camarero S."/>
            <person name="Ferreira P."/>
            <person name="Molpeceres G."/>
            <person name="Ruiz-Duenas F.J."/>
            <person name="Serrano A."/>
            <person name="Henrissat B."/>
            <person name="Drula E."/>
            <person name="Hughes K.W."/>
            <person name="Mata J.L."/>
            <person name="Ishikawa N.K."/>
            <person name="Vargas-Isla R."/>
            <person name="Ushijima S."/>
            <person name="Smith C.A."/>
            <person name="Ahrendt S."/>
            <person name="Andreopoulos W."/>
            <person name="He G."/>
            <person name="Labutti K."/>
            <person name="Lipzen A."/>
            <person name="Ng V."/>
            <person name="Riley R."/>
            <person name="Sandor L."/>
            <person name="Barry K."/>
            <person name="Martinez A.T."/>
            <person name="Xiao Y."/>
            <person name="Gibbons J.G."/>
            <person name="Terashima K."/>
            <person name="Grigoriev I.V."/>
            <person name="Hibbett D.S."/>
        </authorList>
    </citation>
    <scope>NUCLEOTIDE SEQUENCE</scope>
    <source>
        <strain evidence="1">RHP3577 ss4</strain>
    </source>
</reference>